<dbReference type="AlphaFoldDB" id="X0ZCC7"/>
<gene>
    <name evidence="1" type="ORF">S01H4_04824</name>
</gene>
<feature type="non-terminal residue" evidence="1">
    <location>
        <position position="1"/>
    </location>
</feature>
<dbReference type="EMBL" id="BART01001331">
    <property type="protein sequence ID" value="GAG66919.1"/>
    <property type="molecule type" value="Genomic_DNA"/>
</dbReference>
<reference evidence="1" key="1">
    <citation type="journal article" date="2014" name="Front. Microbiol.">
        <title>High frequency of phylogenetically diverse reductive dehalogenase-homologous genes in deep subseafloor sedimentary metagenomes.</title>
        <authorList>
            <person name="Kawai M."/>
            <person name="Futagami T."/>
            <person name="Toyoda A."/>
            <person name="Takaki Y."/>
            <person name="Nishi S."/>
            <person name="Hori S."/>
            <person name="Arai W."/>
            <person name="Tsubouchi T."/>
            <person name="Morono Y."/>
            <person name="Uchiyama I."/>
            <person name="Ito T."/>
            <person name="Fujiyama A."/>
            <person name="Inagaki F."/>
            <person name="Takami H."/>
        </authorList>
    </citation>
    <scope>NUCLEOTIDE SEQUENCE</scope>
    <source>
        <strain evidence="1">Expedition CK06-06</strain>
    </source>
</reference>
<protein>
    <submittedName>
        <fullName evidence="1">Uncharacterized protein</fullName>
    </submittedName>
</protein>
<evidence type="ECO:0000313" key="1">
    <source>
        <dbReference type="EMBL" id="GAG66919.1"/>
    </source>
</evidence>
<name>X0ZCC7_9ZZZZ</name>
<sequence>EPATRNLSILLITHHLLLYTTRYMLYANNQ</sequence>
<comment type="caution">
    <text evidence="1">The sequence shown here is derived from an EMBL/GenBank/DDBJ whole genome shotgun (WGS) entry which is preliminary data.</text>
</comment>
<organism evidence="1">
    <name type="scientific">marine sediment metagenome</name>
    <dbReference type="NCBI Taxonomy" id="412755"/>
    <lineage>
        <taxon>unclassified sequences</taxon>
        <taxon>metagenomes</taxon>
        <taxon>ecological metagenomes</taxon>
    </lineage>
</organism>
<proteinExistence type="predicted"/>
<accession>X0ZCC7</accession>